<dbReference type="HOGENOM" id="CLU_1391853_0_0_1"/>
<reference evidence="2" key="1">
    <citation type="submission" date="2011-08" db="EMBL/GenBank/DDBJ databases">
        <authorList>
            <person name="Rombauts S."/>
        </authorList>
    </citation>
    <scope>NUCLEOTIDE SEQUENCE</scope>
    <source>
        <strain evidence="2">London</strain>
    </source>
</reference>
<proteinExistence type="predicted"/>
<organism evidence="1 2">
    <name type="scientific">Tetranychus urticae</name>
    <name type="common">Two-spotted spider mite</name>
    <dbReference type="NCBI Taxonomy" id="32264"/>
    <lineage>
        <taxon>Eukaryota</taxon>
        <taxon>Metazoa</taxon>
        <taxon>Ecdysozoa</taxon>
        <taxon>Arthropoda</taxon>
        <taxon>Chelicerata</taxon>
        <taxon>Arachnida</taxon>
        <taxon>Acari</taxon>
        <taxon>Acariformes</taxon>
        <taxon>Trombidiformes</taxon>
        <taxon>Prostigmata</taxon>
        <taxon>Eleutherengona</taxon>
        <taxon>Raphignathae</taxon>
        <taxon>Tetranychoidea</taxon>
        <taxon>Tetranychidae</taxon>
        <taxon>Tetranychus</taxon>
    </lineage>
</organism>
<reference evidence="1" key="2">
    <citation type="submission" date="2015-06" db="UniProtKB">
        <authorList>
            <consortium name="EnsemblMetazoa"/>
        </authorList>
    </citation>
    <scope>IDENTIFICATION</scope>
</reference>
<gene>
    <name evidence="1" type="primary">107369887</name>
</gene>
<protein>
    <submittedName>
        <fullName evidence="1">Uncharacterized protein</fullName>
    </submittedName>
</protein>
<keyword evidence="2" id="KW-1185">Reference proteome</keyword>
<name>T1L384_TETUR</name>
<dbReference type="Proteomes" id="UP000015104">
    <property type="component" value="Unassembled WGS sequence"/>
</dbReference>
<dbReference type="EnsemblMetazoa" id="tetur35g00590.1">
    <property type="protein sequence ID" value="tetur35g00590.1"/>
    <property type="gene ID" value="tetur35g00590"/>
</dbReference>
<dbReference type="EMBL" id="CAEY01001014">
    <property type="status" value="NOT_ANNOTATED_CDS"/>
    <property type="molecule type" value="Genomic_DNA"/>
</dbReference>
<evidence type="ECO:0000313" key="2">
    <source>
        <dbReference type="Proteomes" id="UP000015104"/>
    </source>
</evidence>
<sequence length="216" mass="25373">MAQNHDGSDKVTIKMKILGDATYDIVIDWLDDDCHPDVQVKRQLASITQTPFVYIRSVLFFLDELDLRASTRPDWTRKSSFMNRFIGQQYVLKFRFHIGTNNDSLYGRLLYQPDYFIRYELVAEHLVDENECTINFCPFIYNISNLKQSAKLANNNELKAKLVQEWIGFRINQNFGRHIILSTLRRHNVLNILYKLTCKLEQDHLIHGGPYLRTNG</sequence>
<dbReference type="KEGG" id="tut:107369887"/>
<accession>T1L384</accession>
<dbReference type="AlphaFoldDB" id="T1L384"/>
<evidence type="ECO:0000313" key="1">
    <source>
        <dbReference type="EnsemblMetazoa" id="tetur35g00590.1"/>
    </source>
</evidence>